<dbReference type="InterPro" id="IPR021765">
    <property type="entry name" value="UstYa-like"/>
</dbReference>
<evidence type="ECO:0000256" key="1">
    <source>
        <dbReference type="ARBA" id="ARBA00035112"/>
    </source>
</evidence>
<keyword evidence="5" id="KW-1185">Reference proteome</keyword>
<evidence type="ECO:0000313" key="5">
    <source>
        <dbReference type="Proteomes" id="UP000234254"/>
    </source>
</evidence>
<keyword evidence="3" id="KW-1133">Transmembrane helix</keyword>
<keyword evidence="3" id="KW-0812">Transmembrane</keyword>
<evidence type="ECO:0000313" key="4">
    <source>
        <dbReference type="EMBL" id="PKY04383.1"/>
    </source>
</evidence>
<keyword evidence="3" id="KW-0472">Membrane</keyword>
<reference evidence="4" key="1">
    <citation type="submission" date="2016-12" db="EMBL/GenBank/DDBJ databases">
        <title>The genomes of Aspergillus section Nigri reveals drivers in fungal speciation.</title>
        <authorList>
            <consortium name="DOE Joint Genome Institute"/>
            <person name="Vesth T.C."/>
            <person name="Nybo J."/>
            <person name="Theobald S."/>
            <person name="Brandl J."/>
            <person name="Frisvad J.C."/>
            <person name="Nielsen K.F."/>
            <person name="Lyhne E.K."/>
            <person name="Kogle M.E."/>
            <person name="Kuo A."/>
            <person name="Riley R."/>
            <person name="Clum A."/>
            <person name="Nolan M."/>
            <person name="Lipzen A."/>
            <person name="Salamov A."/>
            <person name="Henrissat B."/>
            <person name="Wiebenga A."/>
            <person name="De vries R.P."/>
            <person name="Grigoriev I.V."/>
            <person name="Mortensen U.H."/>
            <person name="Andersen M.R."/>
            <person name="Baker S.E."/>
        </authorList>
    </citation>
    <scope>NUCLEOTIDE SEQUENCE</scope>
    <source>
        <strain evidence="4">IBT 28561</strain>
    </source>
</reference>
<dbReference type="EMBL" id="MSFM01000006">
    <property type="protein sequence ID" value="PKY04383.1"/>
    <property type="molecule type" value="Genomic_DNA"/>
</dbReference>
<dbReference type="PANTHER" id="PTHR33365">
    <property type="entry name" value="YALI0B05434P"/>
    <property type="match status" value="1"/>
</dbReference>
<evidence type="ECO:0008006" key="6">
    <source>
        <dbReference type="Google" id="ProtNLM"/>
    </source>
</evidence>
<dbReference type="Pfam" id="PF11807">
    <property type="entry name" value="UstYa"/>
    <property type="match status" value="1"/>
</dbReference>
<dbReference type="RefSeq" id="XP_024692977.1">
    <property type="nucleotide sequence ID" value="XM_024841838.1"/>
</dbReference>
<feature type="transmembrane region" description="Helical" evidence="3">
    <location>
        <begin position="50"/>
        <end position="71"/>
    </location>
</feature>
<dbReference type="Proteomes" id="UP000234254">
    <property type="component" value="Unassembled WGS sequence"/>
</dbReference>
<evidence type="ECO:0000256" key="2">
    <source>
        <dbReference type="SAM" id="MobiDB-lite"/>
    </source>
</evidence>
<dbReference type="GeneID" id="36549367"/>
<comment type="similarity">
    <text evidence="1">Belongs to the ustYa family.</text>
</comment>
<dbReference type="VEuPathDB" id="FungiDB:P168DRAFT_343875"/>
<protein>
    <recommendedName>
        <fullName evidence="6">Tat pathway signal sequence</fullName>
    </recommendedName>
</protein>
<dbReference type="GO" id="GO:0043386">
    <property type="term" value="P:mycotoxin biosynthetic process"/>
    <property type="evidence" value="ECO:0007669"/>
    <property type="project" value="InterPro"/>
</dbReference>
<evidence type="ECO:0000256" key="3">
    <source>
        <dbReference type="SAM" id="Phobius"/>
    </source>
</evidence>
<feature type="region of interest" description="Disordered" evidence="2">
    <location>
        <begin position="271"/>
        <end position="290"/>
    </location>
</feature>
<comment type="caution">
    <text evidence="4">The sequence shown here is derived from an EMBL/GenBank/DDBJ whole genome shotgun (WGS) entry which is preliminary data.</text>
</comment>
<gene>
    <name evidence="4" type="ORF">P168DRAFT_343875</name>
</gene>
<name>A0A2I1D3D0_ASPC2</name>
<dbReference type="PANTHER" id="PTHR33365:SF14">
    <property type="entry name" value="TAT PATHWAY SIGNAL SEQUENCE"/>
    <property type="match status" value="1"/>
</dbReference>
<dbReference type="OrthoDB" id="3687641at2759"/>
<dbReference type="AlphaFoldDB" id="A0A2I1D3D0"/>
<proteinExistence type="inferred from homology"/>
<sequence length="301" mass="35542">MSPCFGWGDRAYSRAMPQINRIVGELLKDSDDATETPHVHNRGYNRHIRWTFLTTNIVVFFISLAILLHAYTITHRPLTANAVFKDVNAYSPILARMELPLHKYTVDGYLFDVTHDLLRAEPNPESNAEWDRISRLGPMVMTREEVIKMNKNPEKVVKLPEDWGYGDDAYIWQTEMQHNIHCLNFVRQYAYFDQFYGKTYKRFEDTPKLDRIHLSHCLYVLVQDLRCQPSYNGLTFNWMDGWNIPATDFTPERQCIFHEQWLQWQNENRVNSTGKRLPRPTDPGKFMHGPLGMEELWEDEL</sequence>
<accession>A0A2I1D3D0</accession>
<organism evidence="4 5">
    <name type="scientific">Aspergillus campestris (strain IBT 28561)</name>
    <dbReference type="NCBI Taxonomy" id="1392248"/>
    <lineage>
        <taxon>Eukaryota</taxon>
        <taxon>Fungi</taxon>
        <taxon>Dikarya</taxon>
        <taxon>Ascomycota</taxon>
        <taxon>Pezizomycotina</taxon>
        <taxon>Eurotiomycetes</taxon>
        <taxon>Eurotiomycetidae</taxon>
        <taxon>Eurotiales</taxon>
        <taxon>Aspergillaceae</taxon>
        <taxon>Aspergillus</taxon>
        <taxon>Aspergillus subgen. Circumdati</taxon>
    </lineage>
</organism>